<comment type="caution">
    <text evidence="7">The sequence shown here is derived from an EMBL/GenBank/DDBJ whole genome shotgun (WGS) entry which is preliminary data.</text>
</comment>
<keyword evidence="4 6" id="KW-0808">Transferase</keyword>
<evidence type="ECO:0000256" key="4">
    <source>
        <dbReference type="ARBA" id="ARBA00022679"/>
    </source>
</evidence>
<dbReference type="Proteomes" id="UP000031258">
    <property type="component" value="Unassembled WGS sequence"/>
</dbReference>
<evidence type="ECO:0000313" key="7">
    <source>
        <dbReference type="EMBL" id="KIE04157.1"/>
    </source>
</evidence>
<dbReference type="EMBL" id="JSWE01000223">
    <property type="protein sequence ID" value="KIE04157.1"/>
    <property type="molecule type" value="Genomic_DNA"/>
</dbReference>
<feature type="binding site" evidence="6">
    <location>
        <position position="114"/>
    </location>
    <ligand>
        <name>S-adenosyl-L-methionine</name>
        <dbReference type="ChEBI" id="CHEBI:59789"/>
    </ligand>
</feature>
<dbReference type="Gene3D" id="1.10.150.170">
    <property type="entry name" value="Putative methyltransferase TM0872, insert domain"/>
    <property type="match status" value="1"/>
</dbReference>
<dbReference type="InterPro" id="IPR029063">
    <property type="entry name" value="SAM-dependent_MTases_sf"/>
</dbReference>
<evidence type="ECO:0000256" key="5">
    <source>
        <dbReference type="ARBA" id="ARBA00022691"/>
    </source>
</evidence>
<keyword evidence="3 6" id="KW-0489">Methyltransferase</keyword>
<feature type="binding site" evidence="6">
    <location>
        <position position="86"/>
    </location>
    <ligand>
        <name>S-adenosyl-L-methionine</name>
        <dbReference type="ChEBI" id="CHEBI:59789"/>
    </ligand>
</feature>
<dbReference type="InterPro" id="IPR023397">
    <property type="entry name" value="SAM-dep_MeTrfase_MraW_recog"/>
</dbReference>
<dbReference type="Gene3D" id="3.40.50.150">
    <property type="entry name" value="Vaccinia Virus protein VP39"/>
    <property type="match status" value="1"/>
</dbReference>
<keyword evidence="5 6" id="KW-0949">S-adenosyl-L-methionine</keyword>
<evidence type="ECO:0000256" key="1">
    <source>
        <dbReference type="ARBA" id="ARBA00010396"/>
    </source>
</evidence>
<reference evidence="7 8" key="1">
    <citation type="submission" date="2014-11" db="EMBL/GenBank/DDBJ databases">
        <title>A Rickettsiales Symbiont of Amoebae With Ancient Features.</title>
        <authorList>
            <person name="Schulz F."/>
            <person name="Martijn J."/>
            <person name="Wascher F."/>
            <person name="Kostanjsek R."/>
            <person name="Ettema T.J."/>
            <person name="Horn M."/>
        </authorList>
    </citation>
    <scope>NUCLEOTIDE SEQUENCE [LARGE SCALE GENOMIC DNA]</scope>
    <source>
        <strain evidence="7 8">UWC36</strain>
    </source>
</reference>
<dbReference type="GO" id="GO:0071424">
    <property type="term" value="F:rRNA (cytosine-N4-)-methyltransferase activity"/>
    <property type="evidence" value="ECO:0007669"/>
    <property type="project" value="UniProtKB-UniRule"/>
</dbReference>
<dbReference type="EC" id="2.1.1.199" evidence="6"/>
<dbReference type="GO" id="GO:0070475">
    <property type="term" value="P:rRNA base methylation"/>
    <property type="evidence" value="ECO:0007669"/>
    <property type="project" value="UniProtKB-UniRule"/>
</dbReference>
<proteinExistence type="inferred from homology"/>
<evidence type="ECO:0000313" key="8">
    <source>
        <dbReference type="Proteomes" id="UP000031258"/>
    </source>
</evidence>
<dbReference type="SUPFAM" id="SSF53335">
    <property type="entry name" value="S-adenosyl-L-methionine-dependent methyltransferases"/>
    <property type="match status" value="1"/>
</dbReference>
<dbReference type="PIRSF" id="PIRSF004486">
    <property type="entry name" value="MraW"/>
    <property type="match status" value="1"/>
</dbReference>
<sequence>MQIINSSETSKPHKPVLIKEVLEALSPQDEGIYIDATFGAGGYTKEILTNAGCKVHGIDRDSSVAKFADDLSKQFEGRFKFINGEFGSLENIILDNNLDRIDGIVFDIGVSSMQLDQGERGFSFAKNAPLDMRMDQNSGGITAYDIVNSTSEQDLADIIFKFGGERKSRKIAYLINKARSIKPIETTCELAEIIARGNGRYGHSIHPATKAFQALRIVVNDELTQLENALIAAAKYIALGGKILVITFHSLEDKIVKEYFNELCGKRINTNRHLPQIEFYNEPNFEFVFKGALTPSNEEVSGNPRARSAKLRAIRRIK</sequence>
<comment type="function">
    <text evidence="6">Specifically methylates the N4 position of cytidine in position 1402 (C1402) of 16S rRNA.</text>
</comment>
<accession>A0A0C1MQB4</accession>
<dbReference type="STRING" id="86105.NF27_JF00350"/>
<feature type="binding site" evidence="6">
    <location>
        <position position="59"/>
    </location>
    <ligand>
        <name>S-adenosyl-L-methionine</name>
        <dbReference type="ChEBI" id="CHEBI:59789"/>
    </ligand>
</feature>
<name>A0A0C1MQB4_9RICK</name>
<keyword evidence="2 6" id="KW-0698">rRNA processing</keyword>
<dbReference type="NCBIfam" id="TIGR00006">
    <property type="entry name" value="16S rRNA (cytosine(1402)-N(4))-methyltransferase RsmH"/>
    <property type="match status" value="1"/>
</dbReference>
<dbReference type="PANTHER" id="PTHR11265:SF0">
    <property type="entry name" value="12S RRNA N4-METHYLCYTIDINE METHYLTRANSFERASE"/>
    <property type="match status" value="1"/>
</dbReference>
<feature type="binding site" evidence="6">
    <location>
        <begin position="41"/>
        <end position="43"/>
    </location>
    <ligand>
        <name>S-adenosyl-L-methionine</name>
        <dbReference type="ChEBI" id="CHEBI:59789"/>
    </ligand>
</feature>
<dbReference type="InterPro" id="IPR002903">
    <property type="entry name" value="RsmH"/>
</dbReference>
<comment type="catalytic activity">
    <reaction evidence="6">
        <text>cytidine(1402) in 16S rRNA + S-adenosyl-L-methionine = N(4)-methylcytidine(1402) in 16S rRNA + S-adenosyl-L-homocysteine + H(+)</text>
        <dbReference type="Rhea" id="RHEA:42928"/>
        <dbReference type="Rhea" id="RHEA-COMP:10286"/>
        <dbReference type="Rhea" id="RHEA-COMP:10287"/>
        <dbReference type="ChEBI" id="CHEBI:15378"/>
        <dbReference type="ChEBI" id="CHEBI:57856"/>
        <dbReference type="ChEBI" id="CHEBI:59789"/>
        <dbReference type="ChEBI" id="CHEBI:74506"/>
        <dbReference type="ChEBI" id="CHEBI:82748"/>
        <dbReference type="EC" id="2.1.1.199"/>
    </reaction>
</comment>
<keyword evidence="6" id="KW-0963">Cytoplasm</keyword>
<dbReference type="PANTHER" id="PTHR11265">
    <property type="entry name" value="S-ADENOSYL-METHYLTRANSFERASE MRAW"/>
    <property type="match status" value="1"/>
</dbReference>
<protein>
    <recommendedName>
        <fullName evidence="6">Ribosomal RNA small subunit methyltransferase H</fullName>
        <ecNumber evidence="6">2.1.1.199</ecNumber>
    </recommendedName>
    <alternativeName>
        <fullName evidence="6">16S rRNA m(4)C1402 methyltransferase</fullName>
    </alternativeName>
    <alternativeName>
        <fullName evidence="6">rRNA (cytosine-N(4)-)-methyltransferase RsmH</fullName>
    </alternativeName>
</protein>
<dbReference type="RefSeq" id="WP_053332788.1">
    <property type="nucleotide sequence ID" value="NZ_JSWE01000223.1"/>
</dbReference>
<dbReference type="OrthoDB" id="9806637at2"/>
<dbReference type="SUPFAM" id="SSF81799">
    <property type="entry name" value="Putative methyltransferase TM0872, insert domain"/>
    <property type="match status" value="1"/>
</dbReference>
<comment type="similarity">
    <text evidence="1 6">Belongs to the methyltransferase superfamily. RsmH family.</text>
</comment>
<comment type="subcellular location">
    <subcellularLocation>
        <location evidence="6">Cytoplasm</location>
    </subcellularLocation>
</comment>
<evidence type="ECO:0000256" key="2">
    <source>
        <dbReference type="ARBA" id="ARBA00022552"/>
    </source>
</evidence>
<dbReference type="HAMAP" id="MF_01007">
    <property type="entry name" value="16SrRNA_methyltr_H"/>
    <property type="match status" value="1"/>
</dbReference>
<feature type="binding site" evidence="6">
    <location>
        <position position="107"/>
    </location>
    <ligand>
        <name>S-adenosyl-L-methionine</name>
        <dbReference type="ChEBI" id="CHEBI:59789"/>
    </ligand>
</feature>
<dbReference type="GO" id="GO:0005737">
    <property type="term" value="C:cytoplasm"/>
    <property type="evidence" value="ECO:0007669"/>
    <property type="project" value="UniProtKB-SubCell"/>
</dbReference>
<gene>
    <name evidence="7" type="primary">rsmH_2</name>
    <name evidence="6" type="synonym">rsmH</name>
    <name evidence="7" type="ORF">NF27_JF00350</name>
</gene>
<evidence type="ECO:0000256" key="3">
    <source>
        <dbReference type="ARBA" id="ARBA00022603"/>
    </source>
</evidence>
<dbReference type="AlphaFoldDB" id="A0A0C1MQB4"/>
<dbReference type="PATRIC" id="fig|86105.3.peg.1981"/>
<dbReference type="Pfam" id="PF01795">
    <property type="entry name" value="Methyltransf_5"/>
    <property type="match status" value="1"/>
</dbReference>
<evidence type="ECO:0000256" key="6">
    <source>
        <dbReference type="HAMAP-Rule" id="MF_01007"/>
    </source>
</evidence>
<keyword evidence="8" id="KW-1185">Reference proteome</keyword>
<organism evidence="7 8">
    <name type="scientific">Candidatus Jidaibacter acanthamoebae</name>
    <dbReference type="NCBI Taxonomy" id="86105"/>
    <lineage>
        <taxon>Bacteria</taxon>
        <taxon>Pseudomonadati</taxon>
        <taxon>Pseudomonadota</taxon>
        <taxon>Alphaproteobacteria</taxon>
        <taxon>Rickettsiales</taxon>
        <taxon>Candidatus Midichloriaceae</taxon>
        <taxon>Candidatus Jidaibacter</taxon>
    </lineage>
</organism>